<evidence type="ECO:0000313" key="5">
    <source>
        <dbReference type="EMBL" id="THY70186.1"/>
    </source>
</evidence>
<dbReference type="Proteomes" id="UP000305064">
    <property type="component" value="Unassembled WGS sequence"/>
</dbReference>
<evidence type="ECO:0008006" key="7">
    <source>
        <dbReference type="Google" id="ProtNLM"/>
    </source>
</evidence>
<evidence type="ECO:0000256" key="4">
    <source>
        <dbReference type="RuleBase" id="RU003815"/>
    </source>
</evidence>
<protein>
    <recommendedName>
        <fullName evidence="7">Ribosomal protein S9</fullName>
    </recommendedName>
</protein>
<dbReference type="GO" id="GO:0006412">
    <property type="term" value="P:translation"/>
    <property type="evidence" value="ECO:0007669"/>
    <property type="project" value="InterPro"/>
</dbReference>
<evidence type="ECO:0000256" key="3">
    <source>
        <dbReference type="ARBA" id="ARBA00023274"/>
    </source>
</evidence>
<evidence type="ECO:0000256" key="2">
    <source>
        <dbReference type="ARBA" id="ARBA00022980"/>
    </source>
</evidence>
<proteinExistence type="inferred from homology"/>
<gene>
    <name evidence="5" type="ORF">D6C94_08823</name>
</gene>
<keyword evidence="2 4" id="KW-0689">Ribosomal protein</keyword>
<dbReference type="PANTHER" id="PTHR21569:SF16">
    <property type="entry name" value="RIBOSOMAL PROTEIN S16"/>
    <property type="match status" value="1"/>
</dbReference>
<accession>A0AB38LQ49</accession>
<dbReference type="GO" id="GO:0000462">
    <property type="term" value="P:maturation of SSU-rRNA from tricistronic rRNA transcript (SSU-rRNA, 5.8S rRNA, LSU-rRNA)"/>
    <property type="evidence" value="ECO:0007669"/>
    <property type="project" value="TreeGrafter"/>
</dbReference>
<dbReference type="GO" id="GO:0022627">
    <property type="term" value="C:cytosolic small ribosomal subunit"/>
    <property type="evidence" value="ECO:0007669"/>
    <property type="project" value="TreeGrafter"/>
</dbReference>
<sequence>MSSSQSVQCFGKKKTATAVAHCKQGQGLIKVNGQPISLVQPEILRFKVYEPVLILGLDKFEREDEGKSMGQCGEWMGRHTAAHANLDIVFFGHESLTGFSSTAGVDIRVRVSGGGHTSQVYAIRQAIAKSIIAYYQKFVDEHSKNQLKQALVAYDRTLLVADNRRCEPKKFGGKGARSRFQKSYR</sequence>
<dbReference type="PROSITE" id="PS00360">
    <property type="entry name" value="RIBOSOMAL_S9"/>
    <property type="match status" value="1"/>
</dbReference>
<dbReference type="InterPro" id="IPR020568">
    <property type="entry name" value="Ribosomal_Su5_D2-typ_SF"/>
</dbReference>
<dbReference type="AlphaFoldDB" id="A0AB38LQ49"/>
<dbReference type="GO" id="GO:0003723">
    <property type="term" value="F:RNA binding"/>
    <property type="evidence" value="ECO:0007669"/>
    <property type="project" value="TreeGrafter"/>
</dbReference>
<name>A0AB38LQ49_AURPU</name>
<dbReference type="Pfam" id="PF00380">
    <property type="entry name" value="Ribosomal_S9"/>
    <property type="match status" value="2"/>
</dbReference>
<dbReference type="InterPro" id="IPR000754">
    <property type="entry name" value="Ribosomal_uS9"/>
</dbReference>
<comment type="caution">
    <text evidence="5">The sequence shown here is derived from an EMBL/GenBank/DDBJ whole genome shotgun (WGS) entry which is preliminary data.</text>
</comment>
<evidence type="ECO:0000313" key="6">
    <source>
        <dbReference type="Proteomes" id="UP000305064"/>
    </source>
</evidence>
<organism evidence="5 6">
    <name type="scientific">Aureobasidium pullulans</name>
    <name type="common">Black yeast</name>
    <name type="synonym">Pullularia pullulans</name>
    <dbReference type="NCBI Taxonomy" id="5580"/>
    <lineage>
        <taxon>Eukaryota</taxon>
        <taxon>Fungi</taxon>
        <taxon>Dikarya</taxon>
        <taxon>Ascomycota</taxon>
        <taxon>Pezizomycotina</taxon>
        <taxon>Dothideomycetes</taxon>
        <taxon>Dothideomycetidae</taxon>
        <taxon>Dothideales</taxon>
        <taxon>Saccotheciaceae</taxon>
        <taxon>Aureobasidium</taxon>
    </lineage>
</organism>
<comment type="similarity">
    <text evidence="1 4">Belongs to the universal ribosomal protein uS9 family.</text>
</comment>
<dbReference type="InterPro" id="IPR020574">
    <property type="entry name" value="Ribosomal_uS9_CS"/>
</dbReference>
<reference evidence="5 6" key="1">
    <citation type="submission" date="2018-10" db="EMBL/GenBank/DDBJ databases">
        <title>Fifty Aureobasidium pullulans genomes reveal a recombining polyextremotolerant generalist.</title>
        <authorList>
            <person name="Gostincar C."/>
            <person name="Turk M."/>
            <person name="Zajc J."/>
            <person name="Gunde-Cimerman N."/>
        </authorList>
    </citation>
    <scope>NUCLEOTIDE SEQUENCE [LARGE SCALE GENOMIC DNA]</scope>
    <source>
        <strain evidence="5 6">EXF-4256</strain>
    </source>
</reference>
<dbReference type="Gene3D" id="3.30.230.10">
    <property type="match status" value="1"/>
</dbReference>
<evidence type="ECO:0000256" key="1">
    <source>
        <dbReference type="ARBA" id="ARBA00005251"/>
    </source>
</evidence>
<dbReference type="GO" id="GO:0003735">
    <property type="term" value="F:structural constituent of ribosome"/>
    <property type="evidence" value="ECO:0007669"/>
    <property type="project" value="InterPro"/>
</dbReference>
<dbReference type="InterPro" id="IPR014721">
    <property type="entry name" value="Ribsml_uS5_D2-typ_fold_subgr"/>
</dbReference>
<dbReference type="PANTHER" id="PTHR21569">
    <property type="entry name" value="RIBOSOMAL PROTEIN S9"/>
    <property type="match status" value="1"/>
</dbReference>
<dbReference type="EMBL" id="QZBJ01000081">
    <property type="protein sequence ID" value="THY70186.1"/>
    <property type="molecule type" value="Genomic_DNA"/>
</dbReference>
<dbReference type="SUPFAM" id="SSF54211">
    <property type="entry name" value="Ribosomal protein S5 domain 2-like"/>
    <property type="match status" value="2"/>
</dbReference>
<keyword evidence="3 4" id="KW-0687">Ribonucleoprotein</keyword>